<sequence>MDELRVRKVVRTSNSPVGDYGELLFAKAFGWQLESNSAAGHDATDGRGTRYQIKARRLSAPSGSRQLSAIRRLNDKTFDYLAAVLFDANFKVSRAVIIPHSVVASRARRREHTNSWLFMLEDRVWLVPGARDVTAELAVAAAAF</sequence>
<accession>A0A328AN26</accession>
<dbReference type="Pfam" id="PF22522">
    <property type="entry name" value="DUF6998"/>
    <property type="match status" value="1"/>
</dbReference>
<evidence type="ECO:0000313" key="2">
    <source>
        <dbReference type="EMBL" id="RAK56393.1"/>
    </source>
</evidence>
<feature type="domain" description="DUF6998" evidence="1">
    <location>
        <begin position="17"/>
        <end position="58"/>
    </location>
</feature>
<protein>
    <recommendedName>
        <fullName evidence="1">DUF6998 domain-containing protein</fullName>
    </recommendedName>
</protein>
<comment type="caution">
    <text evidence="2">The sequence shown here is derived from an EMBL/GenBank/DDBJ whole genome shotgun (WGS) entry which is preliminary data.</text>
</comment>
<keyword evidence="3" id="KW-1185">Reference proteome</keyword>
<dbReference type="InterPro" id="IPR054267">
    <property type="entry name" value="DUF6998"/>
</dbReference>
<gene>
    <name evidence="2" type="ORF">DJ017_16030</name>
</gene>
<proteinExistence type="predicted"/>
<dbReference type="OrthoDB" id="7210457at2"/>
<dbReference type="EMBL" id="QFYQ01000001">
    <property type="protein sequence ID" value="RAK56393.1"/>
    <property type="molecule type" value="Genomic_DNA"/>
</dbReference>
<reference evidence="3" key="1">
    <citation type="submission" date="2018-05" db="EMBL/GenBank/DDBJ databases">
        <authorList>
            <person name="Li X."/>
        </authorList>
    </citation>
    <scope>NUCLEOTIDE SEQUENCE [LARGE SCALE GENOMIC DNA]</scope>
    <source>
        <strain evidence="3">LX32</strain>
    </source>
</reference>
<evidence type="ECO:0000259" key="1">
    <source>
        <dbReference type="Pfam" id="PF22522"/>
    </source>
</evidence>
<name>A0A328AN26_9CAUL</name>
<dbReference type="AlphaFoldDB" id="A0A328AN26"/>
<dbReference type="Proteomes" id="UP000249254">
    <property type="component" value="Unassembled WGS sequence"/>
</dbReference>
<organism evidence="2 3">
    <name type="scientific">Phenylobacterium soli</name>
    <dbReference type="NCBI Taxonomy" id="2170551"/>
    <lineage>
        <taxon>Bacteria</taxon>
        <taxon>Pseudomonadati</taxon>
        <taxon>Pseudomonadota</taxon>
        <taxon>Alphaproteobacteria</taxon>
        <taxon>Caulobacterales</taxon>
        <taxon>Caulobacteraceae</taxon>
        <taxon>Phenylobacterium</taxon>
    </lineage>
</organism>
<evidence type="ECO:0000313" key="3">
    <source>
        <dbReference type="Proteomes" id="UP000249254"/>
    </source>
</evidence>